<feature type="domain" description="VWFA" evidence="2">
    <location>
        <begin position="301"/>
        <end position="448"/>
    </location>
</feature>
<keyword evidence="1" id="KW-0472">Membrane</keyword>
<organism evidence="3 4">
    <name type="scientific">Treponema lecithinolyticum ATCC 700332</name>
    <dbReference type="NCBI Taxonomy" id="1321815"/>
    <lineage>
        <taxon>Bacteria</taxon>
        <taxon>Pseudomonadati</taxon>
        <taxon>Spirochaetota</taxon>
        <taxon>Spirochaetia</taxon>
        <taxon>Spirochaetales</taxon>
        <taxon>Treponemataceae</taxon>
        <taxon>Treponema</taxon>
    </lineage>
</organism>
<evidence type="ECO:0000259" key="2">
    <source>
        <dbReference type="PROSITE" id="PS50234"/>
    </source>
</evidence>
<name>A0ABN0NYN7_TRELE</name>
<dbReference type="InterPro" id="IPR002035">
    <property type="entry name" value="VWF_A"/>
</dbReference>
<accession>A0ABN0NYN7</accession>
<keyword evidence="1" id="KW-0812">Transmembrane</keyword>
<evidence type="ECO:0000256" key="1">
    <source>
        <dbReference type="SAM" id="Phobius"/>
    </source>
</evidence>
<proteinExistence type="predicted"/>
<dbReference type="EMBL" id="AWVH01000030">
    <property type="protein sequence ID" value="ERJ93110.1"/>
    <property type="molecule type" value="Genomic_DNA"/>
</dbReference>
<sequence>MYKVCKQVPKKEFFLPIFTDTYSMTTRITNRHFVHTGQNRIKALCFFSLLCAFLTVPAAILSAQTGSAVDFLTVTAADIRLELAEGGGWHLYIRQKKGMASVLLTETTKDPKGKAASYAYRTAVYNRINGDEKRILNGKFLKAENKYYSIVDSTAQSDEQLGMAFHLYIPEKLLYGYPWTRNGTVSVTTGTFVNIRAFQKPYADYSGFYEDNPFMFDFIPIAEKPAAASVDGAAEPVKESAQPVKTDEKKEVLLTDSYSPAAAQAFTDISSGMMIYSQGPQTLVQDVMQSFCKLPKDKSADVVFAIDATGSMWDDIEYLQKELVPALAEELSTRMPVRLGLLFYRDYTDNFKYRGLPVQFNDFTADSTVFFERLNTMHIPQGSLIGGDTPEAVYEALYASLEFYNWKNDAVRKIILIGDAEPHPSPRGAKGISKSLVEKKARKKNITIDCIITPAGR</sequence>
<keyword evidence="1" id="KW-1133">Transmembrane helix</keyword>
<protein>
    <recommendedName>
        <fullName evidence="2">VWFA domain-containing protein</fullName>
    </recommendedName>
</protein>
<comment type="caution">
    <text evidence="3">The sequence shown here is derived from an EMBL/GenBank/DDBJ whole genome shotgun (WGS) entry which is preliminary data.</text>
</comment>
<keyword evidence="4" id="KW-1185">Reference proteome</keyword>
<evidence type="ECO:0000313" key="4">
    <source>
        <dbReference type="Proteomes" id="UP000016649"/>
    </source>
</evidence>
<reference evidence="3 4" key="1">
    <citation type="submission" date="2013-08" db="EMBL/GenBank/DDBJ databases">
        <authorList>
            <person name="Weinstock G."/>
            <person name="Sodergren E."/>
            <person name="Wylie T."/>
            <person name="Fulton L."/>
            <person name="Fulton R."/>
            <person name="Fronick C."/>
            <person name="O'Laughlin M."/>
            <person name="Godfrey J."/>
            <person name="Miner T."/>
            <person name="Herter B."/>
            <person name="Appelbaum E."/>
            <person name="Cordes M."/>
            <person name="Lek S."/>
            <person name="Wollam A."/>
            <person name="Pepin K.H."/>
            <person name="Palsikar V.B."/>
            <person name="Mitreva M."/>
            <person name="Wilson R.K."/>
        </authorList>
    </citation>
    <scope>NUCLEOTIDE SEQUENCE [LARGE SCALE GENOMIC DNA]</scope>
    <source>
        <strain evidence="3 4">ATCC 700332</strain>
    </source>
</reference>
<dbReference type="CDD" id="cd00198">
    <property type="entry name" value="vWFA"/>
    <property type="match status" value="1"/>
</dbReference>
<dbReference type="PANTHER" id="PTHR47824:SF3">
    <property type="entry name" value="UBIQUITIN-LIKE DOMAIN-CONTAINING PROTEIN"/>
    <property type="match status" value="1"/>
</dbReference>
<gene>
    <name evidence="3" type="ORF">HMPREF9193_01110</name>
</gene>
<evidence type="ECO:0000313" key="3">
    <source>
        <dbReference type="EMBL" id="ERJ93110.1"/>
    </source>
</evidence>
<dbReference type="InterPro" id="IPR036465">
    <property type="entry name" value="vWFA_dom_sf"/>
</dbReference>
<dbReference type="Proteomes" id="UP000016649">
    <property type="component" value="Unassembled WGS sequence"/>
</dbReference>
<dbReference type="PROSITE" id="PS50234">
    <property type="entry name" value="VWFA"/>
    <property type="match status" value="1"/>
</dbReference>
<dbReference type="Gene3D" id="3.40.50.410">
    <property type="entry name" value="von Willebrand factor, type A domain"/>
    <property type="match status" value="1"/>
</dbReference>
<dbReference type="PANTHER" id="PTHR47824">
    <property type="entry name" value="UBIQUITIN-LIKE DOMAIN-CONTAINING PROTEIN"/>
    <property type="match status" value="1"/>
</dbReference>
<feature type="transmembrane region" description="Helical" evidence="1">
    <location>
        <begin position="41"/>
        <end position="61"/>
    </location>
</feature>
<dbReference type="SUPFAM" id="SSF53300">
    <property type="entry name" value="vWA-like"/>
    <property type="match status" value="1"/>
</dbReference>